<comment type="function">
    <text evidence="6">A probable RNA chaperone. Forms a complex with KhpA which binds to cellular RNA and controls its expression. Plays a role in peptidoglycan (PG) homeostasis and cell length regulation.</text>
</comment>
<dbReference type="NCBIfam" id="NF041568">
    <property type="entry name" value="Jag_EloR"/>
    <property type="match status" value="1"/>
</dbReference>
<dbReference type="Proteomes" id="UP000321440">
    <property type="component" value="Unassembled WGS sequence"/>
</dbReference>
<dbReference type="InterPro" id="IPR036867">
    <property type="entry name" value="R3H_dom_sf"/>
</dbReference>
<dbReference type="InterPro" id="IPR015946">
    <property type="entry name" value="KH_dom-like_a/b"/>
</dbReference>
<dbReference type="GO" id="GO:0003723">
    <property type="term" value="F:RNA binding"/>
    <property type="evidence" value="ECO:0007669"/>
    <property type="project" value="UniProtKB-UniRule"/>
</dbReference>
<keyword evidence="1 6" id="KW-0963">Cytoplasm</keyword>
<keyword evidence="10" id="KW-1185">Reference proteome</keyword>
<dbReference type="InterPro" id="IPR038247">
    <property type="entry name" value="Jag_N_dom_sf"/>
</dbReference>
<feature type="compositionally biased region" description="Basic and acidic residues" evidence="7">
    <location>
        <begin position="188"/>
        <end position="199"/>
    </location>
</feature>
<dbReference type="Gene3D" id="3.30.30.80">
    <property type="entry name" value="probable RNA-binding protein from clostridium symbiosum atcc 14940"/>
    <property type="match status" value="1"/>
</dbReference>
<dbReference type="GO" id="GO:0009252">
    <property type="term" value="P:peptidoglycan biosynthetic process"/>
    <property type="evidence" value="ECO:0007669"/>
    <property type="project" value="UniProtKB-UniRule"/>
</dbReference>
<dbReference type="Pfam" id="PF13083">
    <property type="entry name" value="KH_KhpA-B"/>
    <property type="match status" value="1"/>
</dbReference>
<dbReference type="EMBL" id="BJYA01000001">
    <property type="protein sequence ID" value="GEN44666.1"/>
    <property type="molecule type" value="Genomic_DNA"/>
</dbReference>
<dbReference type="Gene3D" id="3.30.1370.50">
    <property type="entry name" value="R3H-like domain"/>
    <property type="match status" value="1"/>
</dbReference>
<dbReference type="SUPFAM" id="SSF82708">
    <property type="entry name" value="R3H domain"/>
    <property type="match status" value="1"/>
</dbReference>
<evidence type="ECO:0000256" key="7">
    <source>
        <dbReference type="SAM" id="MobiDB-lite"/>
    </source>
</evidence>
<dbReference type="AlphaFoldDB" id="A0A511W0T3"/>
<dbReference type="SMART" id="SM00393">
    <property type="entry name" value="R3H"/>
    <property type="match status" value="1"/>
</dbReference>
<evidence type="ECO:0000256" key="2">
    <source>
        <dbReference type="ARBA" id="ARBA00022884"/>
    </source>
</evidence>
<dbReference type="CDD" id="cd02644">
    <property type="entry name" value="R3H_jag"/>
    <property type="match status" value="1"/>
</dbReference>
<dbReference type="PANTHER" id="PTHR35800:SF1">
    <property type="entry name" value="RNA-BINDING PROTEIN KHPB"/>
    <property type="match status" value="1"/>
</dbReference>
<feature type="region of interest" description="Disordered" evidence="7">
    <location>
        <begin position="188"/>
        <end position="209"/>
    </location>
</feature>
<comment type="domain">
    <text evidence="6">Has an N-terminal Jag-N domain and 2 RNA-binding domains (KH and R3H).</text>
</comment>
<dbReference type="InterPro" id="IPR039247">
    <property type="entry name" value="KhpB"/>
</dbReference>
<keyword evidence="5 6" id="KW-0961">Cell wall biogenesis/degradation</keyword>
<evidence type="ECO:0000256" key="5">
    <source>
        <dbReference type="ARBA" id="ARBA00023316"/>
    </source>
</evidence>
<dbReference type="GO" id="GO:0005737">
    <property type="term" value="C:cytoplasm"/>
    <property type="evidence" value="ECO:0007669"/>
    <property type="project" value="UniProtKB-SubCell"/>
</dbReference>
<dbReference type="InterPro" id="IPR038008">
    <property type="entry name" value="Jag_KH"/>
</dbReference>
<dbReference type="SMART" id="SM00322">
    <property type="entry name" value="KH"/>
    <property type="match status" value="1"/>
</dbReference>
<dbReference type="InterPro" id="IPR001374">
    <property type="entry name" value="R3H_dom"/>
</dbReference>
<organism evidence="9 10">
    <name type="scientific">Alkalibacillus haloalkaliphilus</name>
    <dbReference type="NCBI Taxonomy" id="94136"/>
    <lineage>
        <taxon>Bacteria</taxon>
        <taxon>Bacillati</taxon>
        <taxon>Bacillota</taxon>
        <taxon>Bacilli</taxon>
        <taxon>Bacillales</taxon>
        <taxon>Bacillaceae</taxon>
        <taxon>Alkalibacillus</taxon>
    </lineage>
</organism>
<dbReference type="Gene3D" id="3.30.300.20">
    <property type="match status" value="1"/>
</dbReference>
<evidence type="ECO:0000256" key="6">
    <source>
        <dbReference type="HAMAP-Rule" id="MF_00867"/>
    </source>
</evidence>
<evidence type="ECO:0000256" key="4">
    <source>
        <dbReference type="ARBA" id="ARBA00023186"/>
    </source>
</evidence>
<dbReference type="InterPro" id="IPR034079">
    <property type="entry name" value="R3H_KhpB"/>
</dbReference>
<reference evidence="9 10" key="1">
    <citation type="submission" date="2019-07" db="EMBL/GenBank/DDBJ databases">
        <title>Whole genome shotgun sequence of Alkalibacillus haloalkaliphilus NBRC 103110.</title>
        <authorList>
            <person name="Hosoyama A."/>
            <person name="Uohara A."/>
            <person name="Ohji S."/>
            <person name="Ichikawa N."/>
        </authorList>
    </citation>
    <scope>NUCLEOTIDE SEQUENCE [LARGE SCALE GENOMIC DNA]</scope>
    <source>
        <strain evidence="9 10">NBRC 103110</strain>
    </source>
</reference>
<comment type="subcellular location">
    <subcellularLocation>
        <location evidence="6">Cytoplasm</location>
    </subcellularLocation>
</comment>
<feature type="region of interest" description="Jag_N domain" evidence="6">
    <location>
        <begin position="5"/>
        <end position="55"/>
    </location>
</feature>
<dbReference type="HAMAP" id="MF_00867">
    <property type="entry name" value="KhpB"/>
    <property type="match status" value="1"/>
</dbReference>
<dbReference type="Pfam" id="PF01424">
    <property type="entry name" value="R3H"/>
    <property type="match status" value="1"/>
</dbReference>
<name>A0A511W0T3_9BACI</name>
<protein>
    <recommendedName>
        <fullName evidence="6">RNA-binding protein KhpB</fullName>
    </recommendedName>
    <alternativeName>
        <fullName evidence="6">RNA-binding protein EloR</fullName>
    </alternativeName>
</protein>
<dbReference type="RefSeq" id="WP_146813923.1">
    <property type="nucleotide sequence ID" value="NZ_BJYA01000001.1"/>
</dbReference>
<dbReference type="SMART" id="SM01245">
    <property type="entry name" value="Jag_N"/>
    <property type="match status" value="1"/>
</dbReference>
<accession>A0A511W0T3</accession>
<evidence type="ECO:0000256" key="3">
    <source>
        <dbReference type="ARBA" id="ARBA00022960"/>
    </source>
</evidence>
<evidence type="ECO:0000313" key="10">
    <source>
        <dbReference type="Proteomes" id="UP000321440"/>
    </source>
</evidence>
<dbReference type="PROSITE" id="PS51061">
    <property type="entry name" value="R3H"/>
    <property type="match status" value="1"/>
</dbReference>
<evidence type="ECO:0000256" key="1">
    <source>
        <dbReference type="ARBA" id="ARBA00022490"/>
    </source>
</evidence>
<dbReference type="PANTHER" id="PTHR35800">
    <property type="entry name" value="PROTEIN JAG"/>
    <property type="match status" value="1"/>
</dbReference>
<proteinExistence type="inferred from homology"/>
<keyword evidence="4 6" id="KW-0143">Chaperone</keyword>
<sequence>MREITASGQTVEEAKENALNQLDLTEDQVNVEVIDEGKKGLLGVFGAKRAYVKIQEKRDLVSEGKSYLQNIALEMGAEGTDVTVTQQGNEVTYELIGDRIGLLIGKRGQTINSLQYLTSLVVNKDQNSYITVVVDAEGYRERRKETLENLASNLAKKAMRLNEEVQIEPMPSFERKIIHTALHDHSEVSTYSDGKDPNRRVVIQPNNLS</sequence>
<dbReference type="InterPro" id="IPR004087">
    <property type="entry name" value="KH_dom"/>
</dbReference>
<dbReference type="OrthoDB" id="9794483at2"/>
<comment type="caution">
    <text evidence="9">The sequence shown here is derived from an EMBL/GenBank/DDBJ whole genome shotgun (WGS) entry which is preliminary data.</text>
</comment>
<dbReference type="CDD" id="cd02414">
    <property type="entry name" value="KH-II_Jag"/>
    <property type="match status" value="1"/>
</dbReference>
<feature type="domain" description="R3H" evidence="8">
    <location>
        <begin position="141"/>
        <end position="207"/>
    </location>
</feature>
<evidence type="ECO:0000259" key="8">
    <source>
        <dbReference type="PROSITE" id="PS51061"/>
    </source>
</evidence>
<dbReference type="InterPro" id="IPR032782">
    <property type="entry name" value="KhpB_N"/>
</dbReference>
<dbReference type="GO" id="GO:0071555">
    <property type="term" value="P:cell wall organization"/>
    <property type="evidence" value="ECO:0007669"/>
    <property type="project" value="UniProtKB-KW"/>
</dbReference>
<keyword evidence="3 6" id="KW-0133">Cell shape</keyword>
<comment type="similarity">
    <text evidence="6">Belongs to the KhpB RNA-binding protein family.</text>
</comment>
<dbReference type="Pfam" id="PF14804">
    <property type="entry name" value="Jag_N"/>
    <property type="match status" value="1"/>
</dbReference>
<evidence type="ECO:0000313" key="9">
    <source>
        <dbReference type="EMBL" id="GEN44666.1"/>
    </source>
</evidence>
<comment type="subunit">
    <text evidence="6">Forms a complex with KhpA.</text>
</comment>
<keyword evidence="2 6" id="KW-0694">RNA-binding</keyword>
<gene>
    <name evidence="6" type="primary">khpB</name>
    <name evidence="6" type="synonym">eloR</name>
    <name evidence="9" type="ORF">AHA02nite_04420</name>
</gene>
<dbReference type="GO" id="GO:0008360">
    <property type="term" value="P:regulation of cell shape"/>
    <property type="evidence" value="ECO:0007669"/>
    <property type="project" value="UniProtKB-KW"/>
</dbReference>